<keyword evidence="2" id="KW-1185">Reference proteome</keyword>
<dbReference type="PATRIC" id="fig|1032488.3.peg.805"/>
<gene>
    <name evidence="1" type="ORF">HMPREF9371_0867</name>
</gene>
<reference evidence="1 2" key="1">
    <citation type="submission" date="2011-05" db="EMBL/GenBank/DDBJ databases">
        <authorList>
            <person name="Muzny D."/>
            <person name="Qin X."/>
            <person name="Deng J."/>
            <person name="Jiang H."/>
            <person name="Liu Y."/>
            <person name="Qu J."/>
            <person name="Song X.-Z."/>
            <person name="Zhang L."/>
            <person name="Thornton R."/>
            <person name="Coyle M."/>
            <person name="Francisco L."/>
            <person name="Jackson L."/>
            <person name="Javaid M."/>
            <person name="Korchina V."/>
            <person name="Kovar C."/>
            <person name="Mata R."/>
            <person name="Mathew T."/>
            <person name="Ngo R."/>
            <person name="Nguyen L."/>
            <person name="Nguyen N."/>
            <person name="Okwuonu G."/>
            <person name="Ongeri F."/>
            <person name="Pham C."/>
            <person name="Simmons D."/>
            <person name="Wilczek-Boney K."/>
            <person name="Hale W."/>
            <person name="Jakkamsetti A."/>
            <person name="Pham P."/>
            <person name="Ruth R."/>
            <person name="San Lucas F."/>
            <person name="Warren J."/>
            <person name="Zhang J."/>
            <person name="Zhao Z."/>
            <person name="Zhou C."/>
            <person name="Zhu D."/>
            <person name="Lee S."/>
            <person name="Bess C."/>
            <person name="Blankenburg K."/>
            <person name="Forbes L."/>
            <person name="Fu Q."/>
            <person name="Gubbala S."/>
            <person name="Hirani K."/>
            <person name="Jayaseelan J.C."/>
            <person name="Lara F."/>
            <person name="Munidasa M."/>
            <person name="Palculict T."/>
            <person name="Patil S."/>
            <person name="Pu L.-L."/>
            <person name="Saada N."/>
            <person name="Tang L."/>
            <person name="Weissenberger G."/>
            <person name="Zhu Y."/>
            <person name="Hemphill L."/>
            <person name="Shang Y."/>
            <person name="Youmans B."/>
            <person name="Ayvaz T."/>
            <person name="Ross M."/>
            <person name="Santibanez J."/>
            <person name="Aqrawi P."/>
            <person name="Gross S."/>
            <person name="Joshi V."/>
            <person name="Fowler G."/>
            <person name="Nazareth L."/>
            <person name="Reid J."/>
            <person name="Worley K."/>
            <person name="Petrosino J."/>
            <person name="Highlander S."/>
            <person name="Gibbs R."/>
        </authorList>
    </citation>
    <scope>NUCLEOTIDE SEQUENCE [LARGE SCALE GENOMIC DNA]</scope>
    <source>
        <strain evidence="1 2">871</strain>
    </source>
</reference>
<accession>G4CGX8</accession>
<proteinExistence type="predicted"/>
<dbReference type="HOGENOM" id="CLU_3254572_0_0_4"/>
<organism evidence="1 2">
    <name type="scientific">Neisseria shayeganii 871</name>
    <dbReference type="NCBI Taxonomy" id="1032488"/>
    <lineage>
        <taxon>Bacteria</taxon>
        <taxon>Pseudomonadati</taxon>
        <taxon>Pseudomonadota</taxon>
        <taxon>Betaproteobacteria</taxon>
        <taxon>Neisseriales</taxon>
        <taxon>Neisseriaceae</taxon>
        <taxon>Neisseria</taxon>
    </lineage>
</organism>
<protein>
    <submittedName>
        <fullName evidence="1">Uncharacterized protein</fullName>
    </submittedName>
</protein>
<evidence type="ECO:0000313" key="1">
    <source>
        <dbReference type="EMBL" id="EGY52921.1"/>
    </source>
</evidence>
<name>G4CGX8_9NEIS</name>
<evidence type="ECO:0000313" key="2">
    <source>
        <dbReference type="Proteomes" id="UP000003019"/>
    </source>
</evidence>
<dbReference type="STRING" id="1032488.HMPREF9371_0867"/>
<sequence>MRHTRFLARTRFLKHALRCRQSQNRLSGTSGLLSGSLKNNQE</sequence>
<dbReference type="EMBL" id="AGAY01000028">
    <property type="protein sequence ID" value="EGY52921.1"/>
    <property type="molecule type" value="Genomic_DNA"/>
</dbReference>
<dbReference type="Proteomes" id="UP000003019">
    <property type="component" value="Unassembled WGS sequence"/>
</dbReference>
<dbReference type="AlphaFoldDB" id="G4CGX8"/>
<comment type="caution">
    <text evidence="1">The sequence shown here is derived from an EMBL/GenBank/DDBJ whole genome shotgun (WGS) entry which is preliminary data.</text>
</comment>